<dbReference type="Proteomes" id="UP000807469">
    <property type="component" value="Unassembled WGS sequence"/>
</dbReference>
<keyword evidence="3" id="KW-1185">Reference proteome</keyword>
<dbReference type="EMBL" id="MU156177">
    <property type="protein sequence ID" value="KAF9470195.1"/>
    <property type="molecule type" value="Genomic_DNA"/>
</dbReference>
<reference evidence="2" key="1">
    <citation type="submission" date="2020-11" db="EMBL/GenBank/DDBJ databases">
        <authorList>
            <consortium name="DOE Joint Genome Institute"/>
            <person name="Ahrendt S."/>
            <person name="Riley R."/>
            <person name="Andreopoulos W."/>
            <person name="Labutti K."/>
            <person name="Pangilinan J."/>
            <person name="Ruiz-Duenas F.J."/>
            <person name="Barrasa J.M."/>
            <person name="Sanchez-Garcia M."/>
            <person name="Camarero S."/>
            <person name="Miyauchi S."/>
            <person name="Serrano A."/>
            <person name="Linde D."/>
            <person name="Babiker R."/>
            <person name="Drula E."/>
            <person name="Ayuso-Fernandez I."/>
            <person name="Pacheco R."/>
            <person name="Padilla G."/>
            <person name="Ferreira P."/>
            <person name="Barriuso J."/>
            <person name="Kellner H."/>
            <person name="Castanera R."/>
            <person name="Alfaro M."/>
            <person name="Ramirez L."/>
            <person name="Pisabarro A.G."/>
            <person name="Kuo A."/>
            <person name="Tritt A."/>
            <person name="Lipzen A."/>
            <person name="He G."/>
            <person name="Yan M."/>
            <person name="Ng V."/>
            <person name="Cullen D."/>
            <person name="Martin F."/>
            <person name="Rosso M.-N."/>
            <person name="Henrissat B."/>
            <person name="Hibbett D."/>
            <person name="Martinez A.T."/>
            <person name="Grigoriev I.V."/>
        </authorList>
    </citation>
    <scope>NUCLEOTIDE SEQUENCE</scope>
    <source>
        <strain evidence="2">CIRM-BRFM 674</strain>
    </source>
</reference>
<evidence type="ECO:0000313" key="2">
    <source>
        <dbReference type="EMBL" id="KAF9470195.1"/>
    </source>
</evidence>
<feature type="compositionally biased region" description="Low complexity" evidence="1">
    <location>
        <begin position="247"/>
        <end position="260"/>
    </location>
</feature>
<evidence type="ECO:0000313" key="3">
    <source>
        <dbReference type="Proteomes" id="UP000807469"/>
    </source>
</evidence>
<sequence>MRPDCCPCIPTGRLRRRSSCTRVVTAVCRAYVVVAPRLELRELQRQEQMRRRACALPRCDDVAAHGPSAAAARGEGRKGVGRLRGQLATAGPCALPRHHDVAAPIDPPSQLRVGRRWTKGRGAGARSRGDGRQRRRCSAVRWAHGVGVLWGRAGAVSGVQGGGRRRAPGGSPAPGSPLCSYSPSYDIPAHIAVESGGAKASCARGADVVVEVEPCKSKLGWLMALRRLPKCHQPRSNMVETCLLTTTTPRNTTTSPPLSTGMGDPGAGDPQGAPTAPTARYPADHVRSTPQHTDAVSLPHHTAAAVACRTPLPAPLTATDPRAVATARPWALPRRDDVAACTGPLSPTIPAATPLLSPIHLAQLQRRGPAVTNRPHRPPLPSGSRSCGEGPSPLSPPISAHLPPTWPRRCPTTNDDEGTRRQPATTQAPGGDAGTATRAVDASGRPVWRVPA</sequence>
<feature type="region of interest" description="Disordered" evidence="1">
    <location>
        <begin position="247"/>
        <end position="279"/>
    </location>
</feature>
<evidence type="ECO:0000256" key="1">
    <source>
        <dbReference type="SAM" id="MobiDB-lite"/>
    </source>
</evidence>
<gene>
    <name evidence="2" type="ORF">BDN70DRAFT_939942</name>
</gene>
<feature type="compositionally biased region" description="Low complexity" evidence="1">
    <location>
        <begin position="267"/>
        <end position="279"/>
    </location>
</feature>
<proteinExistence type="predicted"/>
<feature type="region of interest" description="Disordered" evidence="1">
    <location>
        <begin position="365"/>
        <end position="452"/>
    </location>
</feature>
<organism evidence="2 3">
    <name type="scientific">Pholiota conissans</name>
    <dbReference type="NCBI Taxonomy" id="109636"/>
    <lineage>
        <taxon>Eukaryota</taxon>
        <taxon>Fungi</taxon>
        <taxon>Dikarya</taxon>
        <taxon>Basidiomycota</taxon>
        <taxon>Agaricomycotina</taxon>
        <taxon>Agaricomycetes</taxon>
        <taxon>Agaricomycetidae</taxon>
        <taxon>Agaricales</taxon>
        <taxon>Agaricineae</taxon>
        <taxon>Strophariaceae</taxon>
        <taxon>Pholiota</taxon>
    </lineage>
</organism>
<comment type="caution">
    <text evidence="2">The sequence shown here is derived from an EMBL/GenBank/DDBJ whole genome shotgun (WGS) entry which is preliminary data.</text>
</comment>
<accession>A0A9P5YMA8</accession>
<protein>
    <submittedName>
        <fullName evidence="2">Uncharacterized protein</fullName>
    </submittedName>
</protein>
<dbReference type="AlphaFoldDB" id="A0A9P5YMA8"/>
<name>A0A9P5YMA8_9AGAR</name>